<dbReference type="InterPro" id="IPR043128">
    <property type="entry name" value="Rev_trsase/Diguanyl_cyclase"/>
</dbReference>
<comment type="caution">
    <text evidence="2">The sequence shown here is derived from an EMBL/GenBank/DDBJ whole genome shotgun (WGS) entry which is preliminary data.</text>
</comment>
<gene>
    <name evidence="2" type="ORF">AVEN_200668_1</name>
</gene>
<protein>
    <recommendedName>
        <fullName evidence="1">Reverse transcriptase domain-containing protein</fullName>
    </recommendedName>
</protein>
<dbReference type="PANTHER" id="PTHR33064">
    <property type="entry name" value="POL PROTEIN"/>
    <property type="match status" value="1"/>
</dbReference>
<dbReference type="CDD" id="cd01647">
    <property type="entry name" value="RT_LTR"/>
    <property type="match status" value="1"/>
</dbReference>
<keyword evidence="3" id="KW-1185">Reference proteome</keyword>
<dbReference type="SUPFAM" id="SSF56672">
    <property type="entry name" value="DNA/RNA polymerases"/>
    <property type="match status" value="1"/>
</dbReference>
<evidence type="ECO:0000259" key="1">
    <source>
        <dbReference type="Pfam" id="PF00078"/>
    </source>
</evidence>
<dbReference type="PANTHER" id="PTHR33064:SF37">
    <property type="entry name" value="RIBONUCLEASE H"/>
    <property type="match status" value="1"/>
</dbReference>
<dbReference type="Pfam" id="PF00078">
    <property type="entry name" value="RVT_1"/>
    <property type="match status" value="1"/>
</dbReference>
<dbReference type="Gene3D" id="3.30.70.270">
    <property type="match status" value="1"/>
</dbReference>
<proteinExistence type="predicted"/>
<evidence type="ECO:0000313" key="3">
    <source>
        <dbReference type="Proteomes" id="UP000499080"/>
    </source>
</evidence>
<dbReference type="GO" id="GO:0071897">
    <property type="term" value="P:DNA biosynthetic process"/>
    <property type="evidence" value="ECO:0007669"/>
    <property type="project" value="UniProtKB-ARBA"/>
</dbReference>
<dbReference type="InterPro" id="IPR000477">
    <property type="entry name" value="RT_dom"/>
</dbReference>
<name>A0A4Y2L704_ARAVE</name>
<feature type="domain" description="Reverse transcriptase" evidence="1">
    <location>
        <begin position="1"/>
        <end position="77"/>
    </location>
</feature>
<dbReference type="InterPro" id="IPR051320">
    <property type="entry name" value="Viral_Replic_Matur_Polypro"/>
</dbReference>
<sequence>MPFGLENAPYEFSRMISQILEGCEEFAVPYLDDIAIYSRSFKEHIRIVLRRIQHAGLTIKLSKYKFAQGEVNYLGHVVGQSRRKPSELNL</sequence>
<dbReference type="Proteomes" id="UP000499080">
    <property type="component" value="Unassembled WGS sequence"/>
</dbReference>
<accession>A0A4Y2L704</accession>
<dbReference type="InterPro" id="IPR043502">
    <property type="entry name" value="DNA/RNA_pol_sf"/>
</dbReference>
<evidence type="ECO:0000313" key="2">
    <source>
        <dbReference type="EMBL" id="GBN10209.1"/>
    </source>
</evidence>
<dbReference type="AlphaFoldDB" id="A0A4Y2L704"/>
<dbReference type="EMBL" id="BGPR01005440">
    <property type="protein sequence ID" value="GBN10209.1"/>
    <property type="molecule type" value="Genomic_DNA"/>
</dbReference>
<reference evidence="2 3" key="1">
    <citation type="journal article" date="2019" name="Sci. Rep.">
        <title>Orb-weaving spider Araneus ventricosus genome elucidates the spidroin gene catalogue.</title>
        <authorList>
            <person name="Kono N."/>
            <person name="Nakamura H."/>
            <person name="Ohtoshi R."/>
            <person name="Moran D.A.P."/>
            <person name="Shinohara A."/>
            <person name="Yoshida Y."/>
            <person name="Fujiwara M."/>
            <person name="Mori M."/>
            <person name="Tomita M."/>
            <person name="Arakawa K."/>
        </authorList>
    </citation>
    <scope>NUCLEOTIDE SEQUENCE [LARGE SCALE GENOMIC DNA]</scope>
</reference>
<organism evidence="2 3">
    <name type="scientific">Araneus ventricosus</name>
    <name type="common">Orbweaver spider</name>
    <name type="synonym">Epeira ventricosa</name>
    <dbReference type="NCBI Taxonomy" id="182803"/>
    <lineage>
        <taxon>Eukaryota</taxon>
        <taxon>Metazoa</taxon>
        <taxon>Ecdysozoa</taxon>
        <taxon>Arthropoda</taxon>
        <taxon>Chelicerata</taxon>
        <taxon>Arachnida</taxon>
        <taxon>Araneae</taxon>
        <taxon>Araneomorphae</taxon>
        <taxon>Entelegynae</taxon>
        <taxon>Araneoidea</taxon>
        <taxon>Araneidae</taxon>
        <taxon>Araneus</taxon>
    </lineage>
</organism>
<dbReference type="OrthoDB" id="1685174at2759"/>